<dbReference type="Proteomes" id="UP000825935">
    <property type="component" value="Chromosome 13"/>
</dbReference>
<protein>
    <submittedName>
        <fullName evidence="2">Uncharacterized protein</fullName>
    </submittedName>
</protein>
<feature type="compositionally biased region" description="Basic and acidic residues" evidence="1">
    <location>
        <begin position="86"/>
        <end position="140"/>
    </location>
</feature>
<accession>A0A8T2TKE0</accession>
<dbReference type="EMBL" id="CM035418">
    <property type="protein sequence ID" value="KAH7422206.1"/>
    <property type="molecule type" value="Genomic_DNA"/>
</dbReference>
<reference evidence="2" key="1">
    <citation type="submission" date="2021-08" db="EMBL/GenBank/DDBJ databases">
        <title>WGS assembly of Ceratopteris richardii.</title>
        <authorList>
            <person name="Marchant D.B."/>
            <person name="Chen G."/>
            <person name="Jenkins J."/>
            <person name="Shu S."/>
            <person name="Leebens-Mack J."/>
            <person name="Grimwood J."/>
            <person name="Schmutz J."/>
            <person name="Soltis P."/>
            <person name="Soltis D."/>
            <person name="Chen Z.-H."/>
        </authorList>
    </citation>
    <scope>NUCLEOTIDE SEQUENCE</scope>
    <source>
        <strain evidence="2">Whitten #5841</strain>
        <tissue evidence="2">Leaf</tissue>
    </source>
</reference>
<evidence type="ECO:0000256" key="1">
    <source>
        <dbReference type="SAM" id="MobiDB-lite"/>
    </source>
</evidence>
<evidence type="ECO:0000313" key="2">
    <source>
        <dbReference type="EMBL" id="KAH7422206.1"/>
    </source>
</evidence>
<feature type="compositionally biased region" description="Basic and acidic residues" evidence="1">
    <location>
        <begin position="160"/>
        <end position="174"/>
    </location>
</feature>
<organism evidence="2 3">
    <name type="scientific">Ceratopteris richardii</name>
    <name type="common">Triangle waterfern</name>
    <dbReference type="NCBI Taxonomy" id="49495"/>
    <lineage>
        <taxon>Eukaryota</taxon>
        <taxon>Viridiplantae</taxon>
        <taxon>Streptophyta</taxon>
        <taxon>Embryophyta</taxon>
        <taxon>Tracheophyta</taxon>
        <taxon>Polypodiopsida</taxon>
        <taxon>Polypodiidae</taxon>
        <taxon>Polypodiales</taxon>
        <taxon>Pteridineae</taxon>
        <taxon>Pteridaceae</taxon>
        <taxon>Parkerioideae</taxon>
        <taxon>Ceratopteris</taxon>
    </lineage>
</organism>
<comment type="caution">
    <text evidence="2">The sequence shown here is derived from an EMBL/GenBank/DDBJ whole genome shotgun (WGS) entry which is preliminary data.</text>
</comment>
<proteinExistence type="predicted"/>
<feature type="region of interest" description="Disordered" evidence="1">
    <location>
        <begin position="20"/>
        <end position="174"/>
    </location>
</feature>
<evidence type="ECO:0000313" key="3">
    <source>
        <dbReference type="Proteomes" id="UP000825935"/>
    </source>
</evidence>
<sequence>MKGLFFRGPWVTCFCSCNCRNPNKKKKAKPVVPTNDERRDSTNQKASLTSRQGRPSSSRPTSPQVTFDVDRRPEDDSYPSSNSIDSHNDKEHPPKDGLPHPQEAAKDTHDGKADTKREDVADDHYVTKKNGVELDSEEAKPATSALDRHKKMPSSTDDIDNPHKNIESKDHLAQ</sequence>
<dbReference type="AlphaFoldDB" id="A0A8T2TKE0"/>
<name>A0A8T2TKE0_CERRI</name>
<keyword evidence="3" id="KW-1185">Reference proteome</keyword>
<feature type="compositionally biased region" description="Polar residues" evidence="1">
    <location>
        <begin position="43"/>
        <end position="65"/>
    </location>
</feature>
<gene>
    <name evidence="2" type="ORF">KP509_13G096700</name>
</gene>